<keyword evidence="5" id="KW-0808">Transferase</keyword>
<dbReference type="PRINTS" id="PR01100">
    <property type="entry name" value="SHIKIMTKNASE"/>
</dbReference>
<evidence type="ECO:0000256" key="3">
    <source>
        <dbReference type="ARBA" id="ARBA00012154"/>
    </source>
</evidence>
<evidence type="ECO:0000256" key="4">
    <source>
        <dbReference type="ARBA" id="ARBA00022605"/>
    </source>
</evidence>
<dbReference type="GO" id="GO:0008652">
    <property type="term" value="P:amino acid biosynthetic process"/>
    <property type="evidence" value="ECO:0007669"/>
    <property type="project" value="UniProtKB-KW"/>
</dbReference>
<keyword evidence="4" id="KW-0028">Amino-acid biosynthesis</keyword>
<dbReference type="InterPro" id="IPR000623">
    <property type="entry name" value="Shikimate_kinase/TSH1"/>
</dbReference>
<name>A0A382A2I6_9ZZZZ</name>
<keyword evidence="6" id="KW-0547">Nucleotide-binding</keyword>
<dbReference type="CDD" id="cd00464">
    <property type="entry name" value="SK"/>
    <property type="match status" value="1"/>
</dbReference>
<comment type="catalytic activity">
    <reaction evidence="10">
        <text>shikimate + ATP = 3-phosphoshikimate + ADP + H(+)</text>
        <dbReference type="Rhea" id="RHEA:13121"/>
        <dbReference type="ChEBI" id="CHEBI:15378"/>
        <dbReference type="ChEBI" id="CHEBI:30616"/>
        <dbReference type="ChEBI" id="CHEBI:36208"/>
        <dbReference type="ChEBI" id="CHEBI:145989"/>
        <dbReference type="ChEBI" id="CHEBI:456216"/>
        <dbReference type="EC" id="2.7.1.71"/>
    </reaction>
</comment>
<dbReference type="EC" id="2.7.1.71" evidence="3"/>
<dbReference type="InterPro" id="IPR023000">
    <property type="entry name" value="Shikimate_kinase_CS"/>
</dbReference>
<accession>A0A382A2I6</accession>
<dbReference type="AlphaFoldDB" id="A0A382A2I6"/>
<evidence type="ECO:0000256" key="1">
    <source>
        <dbReference type="ARBA" id="ARBA00004842"/>
    </source>
</evidence>
<evidence type="ECO:0000256" key="9">
    <source>
        <dbReference type="ARBA" id="ARBA00023141"/>
    </source>
</evidence>
<keyword evidence="9" id="KW-0057">Aromatic amino acid biosynthesis</keyword>
<gene>
    <name evidence="11" type="ORF">METZ01_LOCUS148295</name>
</gene>
<dbReference type="GO" id="GO:0005524">
    <property type="term" value="F:ATP binding"/>
    <property type="evidence" value="ECO:0007669"/>
    <property type="project" value="UniProtKB-KW"/>
</dbReference>
<dbReference type="GO" id="GO:0009073">
    <property type="term" value="P:aromatic amino acid family biosynthetic process"/>
    <property type="evidence" value="ECO:0007669"/>
    <property type="project" value="UniProtKB-KW"/>
</dbReference>
<evidence type="ECO:0000256" key="5">
    <source>
        <dbReference type="ARBA" id="ARBA00022679"/>
    </source>
</evidence>
<dbReference type="InterPro" id="IPR031322">
    <property type="entry name" value="Shikimate/glucono_kinase"/>
</dbReference>
<dbReference type="HAMAP" id="MF_00109">
    <property type="entry name" value="Shikimate_kinase"/>
    <property type="match status" value="1"/>
</dbReference>
<keyword evidence="8" id="KW-0067">ATP-binding</keyword>
<comment type="pathway">
    <text evidence="1">Metabolic intermediate biosynthesis; chorismate biosynthesis; chorismate from D-erythrose 4-phosphate and phosphoenolpyruvate: step 5/7.</text>
</comment>
<evidence type="ECO:0000256" key="6">
    <source>
        <dbReference type="ARBA" id="ARBA00022741"/>
    </source>
</evidence>
<organism evidence="11">
    <name type="scientific">marine metagenome</name>
    <dbReference type="NCBI Taxonomy" id="408172"/>
    <lineage>
        <taxon>unclassified sequences</taxon>
        <taxon>metagenomes</taxon>
        <taxon>ecological metagenomes</taxon>
    </lineage>
</organism>
<dbReference type="EMBL" id="UINC01023554">
    <property type="protein sequence ID" value="SVA95441.1"/>
    <property type="molecule type" value="Genomic_DNA"/>
</dbReference>
<evidence type="ECO:0000256" key="2">
    <source>
        <dbReference type="ARBA" id="ARBA00006997"/>
    </source>
</evidence>
<dbReference type="SUPFAM" id="SSF52540">
    <property type="entry name" value="P-loop containing nucleoside triphosphate hydrolases"/>
    <property type="match status" value="1"/>
</dbReference>
<dbReference type="UniPathway" id="UPA00053">
    <property type="reaction ID" value="UER00088"/>
</dbReference>
<dbReference type="GO" id="GO:0009423">
    <property type="term" value="P:chorismate biosynthetic process"/>
    <property type="evidence" value="ECO:0007669"/>
    <property type="project" value="UniProtKB-UniPathway"/>
</dbReference>
<evidence type="ECO:0000256" key="8">
    <source>
        <dbReference type="ARBA" id="ARBA00022840"/>
    </source>
</evidence>
<reference evidence="11" key="1">
    <citation type="submission" date="2018-05" db="EMBL/GenBank/DDBJ databases">
        <authorList>
            <person name="Lanie J.A."/>
            <person name="Ng W.-L."/>
            <person name="Kazmierczak K.M."/>
            <person name="Andrzejewski T.M."/>
            <person name="Davidsen T.M."/>
            <person name="Wayne K.J."/>
            <person name="Tettelin H."/>
            <person name="Glass J.I."/>
            <person name="Rusch D."/>
            <person name="Podicherti R."/>
            <person name="Tsui H.-C.T."/>
            <person name="Winkler M.E."/>
        </authorList>
    </citation>
    <scope>NUCLEOTIDE SEQUENCE</scope>
</reference>
<evidence type="ECO:0000256" key="7">
    <source>
        <dbReference type="ARBA" id="ARBA00022777"/>
    </source>
</evidence>
<protein>
    <recommendedName>
        <fullName evidence="3">shikimate kinase</fullName>
        <ecNumber evidence="3">2.7.1.71</ecNumber>
    </recommendedName>
</protein>
<sequence>MEIKKNLILLGMMGVGKTRIGKYVAKRLKINFFDIDKLVEKKNEMKITEIFKTKGEIYFRKEEEFITMKYLNKKESIISLGGGGFINDKIREKVLSECISMWLNVNLETIYKRLKNSKIRPLANNDNQNNLGKIFLERKKIYSLADHKINCDNLNINQISNKIIKLYEGI</sequence>
<dbReference type="InterPro" id="IPR027417">
    <property type="entry name" value="P-loop_NTPase"/>
</dbReference>
<evidence type="ECO:0000313" key="11">
    <source>
        <dbReference type="EMBL" id="SVA95441.1"/>
    </source>
</evidence>
<comment type="similarity">
    <text evidence="2">Belongs to the shikimate kinase family.</text>
</comment>
<dbReference type="GO" id="GO:0004765">
    <property type="term" value="F:shikimate kinase activity"/>
    <property type="evidence" value="ECO:0007669"/>
    <property type="project" value="UniProtKB-EC"/>
</dbReference>
<dbReference type="PANTHER" id="PTHR21087:SF16">
    <property type="entry name" value="SHIKIMATE KINASE 1, CHLOROPLASTIC"/>
    <property type="match status" value="1"/>
</dbReference>
<evidence type="ECO:0000256" key="10">
    <source>
        <dbReference type="ARBA" id="ARBA00048567"/>
    </source>
</evidence>
<dbReference type="GO" id="GO:0005829">
    <property type="term" value="C:cytosol"/>
    <property type="evidence" value="ECO:0007669"/>
    <property type="project" value="TreeGrafter"/>
</dbReference>
<dbReference type="PANTHER" id="PTHR21087">
    <property type="entry name" value="SHIKIMATE KINASE"/>
    <property type="match status" value="1"/>
</dbReference>
<dbReference type="PROSITE" id="PS01128">
    <property type="entry name" value="SHIKIMATE_KINASE"/>
    <property type="match status" value="1"/>
</dbReference>
<dbReference type="Gene3D" id="3.40.50.300">
    <property type="entry name" value="P-loop containing nucleotide triphosphate hydrolases"/>
    <property type="match status" value="1"/>
</dbReference>
<dbReference type="Pfam" id="PF01202">
    <property type="entry name" value="SKI"/>
    <property type="match status" value="1"/>
</dbReference>
<keyword evidence="7" id="KW-0418">Kinase</keyword>
<proteinExistence type="inferred from homology"/>